<reference evidence="2 3" key="1">
    <citation type="submission" date="2024-02" db="EMBL/GenBank/DDBJ databases">
        <title>De novo assembly and annotation of 12 fungi associated with fruit tree decline syndrome in Ontario, Canada.</title>
        <authorList>
            <person name="Sulman M."/>
            <person name="Ellouze W."/>
            <person name="Ilyukhin E."/>
        </authorList>
    </citation>
    <scope>NUCLEOTIDE SEQUENCE [LARGE SCALE GENOMIC DNA]</scope>
    <source>
        <strain evidence="2 3">FDS-637</strain>
    </source>
</reference>
<dbReference type="RefSeq" id="XP_066629816.1">
    <property type="nucleotide sequence ID" value="XM_066780587.1"/>
</dbReference>
<sequence length="108" mass="12526">MWARTARFNRWREAQHRKGQADESETENDDAEKSDDVDDETYSIDSYEEQFSYDPAILSEDDLEWMRPVHILGFNPDAKGISKAFIAGPGHYWDYVCDALLCFKADPN</sequence>
<feature type="compositionally biased region" description="Basic and acidic residues" evidence="1">
    <location>
        <begin position="10"/>
        <end position="21"/>
    </location>
</feature>
<feature type="compositionally biased region" description="Acidic residues" evidence="1">
    <location>
        <begin position="22"/>
        <end position="41"/>
    </location>
</feature>
<proteinExistence type="predicted"/>
<dbReference type="EMBL" id="JAJVCZ030000009">
    <property type="protein sequence ID" value="KAL0256787.1"/>
    <property type="molecule type" value="Genomic_DNA"/>
</dbReference>
<dbReference type="Proteomes" id="UP001430584">
    <property type="component" value="Unassembled WGS sequence"/>
</dbReference>
<keyword evidence="3" id="KW-1185">Reference proteome</keyword>
<evidence type="ECO:0000313" key="3">
    <source>
        <dbReference type="Proteomes" id="UP001430584"/>
    </source>
</evidence>
<organism evidence="2 3">
    <name type="scientific">Diplodia seriata</name>
    <dbReference type="NCBI Taxonomy" id="420778"/>
    <lineage>
        <taxon>Eukaryota</taxon>
        <taxon>Fungi</taxon>
        <taxon>Dikarya</taxon>
        <taxon>Ascomycota</taxon>
        <taxon>Pezizomycotina</taxon>
        <taxon>Dothideomycetes</taxon>
        <taxon>Dothideomycetes incertae sedis</taxon>
        <taxon>Botryosphaeriales</taxon>
        <taxon>Botryosphaeriaceae</taxon>
        <taxon>Diplodia</taxon>
    </lineage>
</organism>
<comment type="caution">
    <text evidence="2">The sequence shown here is derived from an EMBL/GenBank/DDBJ whole genome shotgun (WGS) entry which is preliminary data.</text>
</comment>
<evidence type="ECO:0000313" key="2">
    <source>
        <dbReference type="EMBL" id="KAL0256787.1"/>
    </source>
</evidence>
<evidence type="ECO:0000256" key="1">
    <source>
        <dbReference type="SAM" id="MobiDB-lite"/>
    </source>
</evidence>
<dbReference type="GeneID" id="92013269"/>
<protein>
    <submittedName>
        <fullName evidence="2">Uncharacterized protein</fullName>
    </submittedName>
</protein>
<feature type="region of interest" description="Disordered" evidence="1">
    <location>
        <begin position="1"/>
        <end position="41"/>
    </location>
</feature>
<gene>
    <name evidence="2" type="ORF">SLS55_009184</name>
</gene>
<name>A0ABR3C831_9PEZI</name>
<accession>A0ABR3C831</accession>